<reference evidence="4" key="1">
    <citation type="submission" date="2023-08" db="EMBL/GenBank/DDBJ databases">
        <authorList>
            <person name="Chen Y."/>
            <person name="Shah S."/>
            <person name="Dougan E. K."/>
            <person name="Thang M."/>
            <person name="Chan C."/>
        </authorList>
    </citation>
    <scope>NUCLEOTIDE SEQUENCE</scope>
</reference>
<comment type="caution">
    <text evidence="4">The sequence shown here is derived from an EMBL/GenBank/DDBJ whole genome shotgun (WGS) entry which is preliminary data.</text>
</comment>
<dbReference type="Gene3D" id="1.25.40.10">
    <property type="entry name" value="Tetratricopeptide repeat domain"/>
    <property type="match status" value="3"/>
</dbReference>
<dbReference type="PANTHER" id="PTHR44200:SF1">
    <property type="entry name" value="DNAJ HOMOLOG SUBFAMILY C MEMBER 7"/>
    <property type="match status" value="1"/>
</dbReference>
<dbReference type="Pfam" id="PF13424">
    <property type="entry name" value="TPR_12"/>
    <property type="match status" value="1"/>
</dbReference>
<name>A0AA36NB03_9DINO</name>
<evidence type="ECO:0000256" key="2">
    <source>
        <dbReference type="SAM" id="Coils"/>
    </source>
</evidence>
<evidence type="ECO:0000256" key="3">
    <source>
        <dbReference type="SAM" id="MobiDB-lite"/>
    </source>
</evidence>
<sequence length="428" mass="46885">MSHIFGCKQTPPTPPTTSDEESSGNTSDAEMKKKKGNRAMGKKKYPKAIKYYSKAIKIDPDNATYHLNRAIANSALELWKDAEVDAEKAVELHGSTSKSHFQLARARLKRGRCLEARKALQLGLQRCPQEPALVQLGKEIDRALAALEAKRRQEEEEEERSAAKSAGPSGAKALTEQARALSEARPEEALALLEAAREAAKSGSQRREEINAASLAGKVLLRLRRWPDAIDCWQAVVQMESEEFSMEILEERQALSNAQNNLGIALKNATRLAEAFGSFQEAYRLATNGDDKVATYQASQILQNASQCLLAQGKAKEARSFCSRAQEICQRLFGEFHGSLALGSLALARCCRAEGDLRGAVGNYAKCLELFEQKTQEEILAELPEVPSVQRLQQLLQQAKAELAQLLAFAEQAKAQASASSESTEPAT</sequence>
<dbReference type="Proteomes" id="UP001178507">
    <property type="component" value="Unassembled WGS sequence"/>
</dbReference>
<keyword evidence="2" id="KW-0175">Coiled coil</keyword>
<organism evidence="4 5">
    <name type="scientific">Effrenium voratum</name>
    <dbReference type="NCBI Taxonomy" id="2562239"/>
    <lineage>
        <taxon>Eukaryota</taxon>
        <taxon>Sar</taxon>
        <taxon>Alveolata</taxon>
        <taxon>Dinophyceae</taxon>
        <taxon>Suessiales</taxon>
        <taxon>Symbiodiniaceae</taxon>
        <taxon>Effrenium</taxon>
    </lineage>
</organism>
<evidence type="ECO:0000313" key="4">
    <source>
        <dbReference type="EMBL" id="CAJ1396906.1"/>
    </source>
</evidence>
<gene>
    <name evidence="4" type="ORF">EVOR1521_LOCUS21034</name>
</gene>
<dbReference type="SMART" id="SM00028">
    <property type="entry name" value="TPR"/>
    <property type="match status" value="7"/>
</dbReference>
<keyword evidence="5" id="KW-1185">Reference proteome</keyword>
<proteinExistence type="predicted"/>
<dbReference type="PROSITE" id="PS50005">
    <property type="entry name" value="TPR"/>
    <property type="match status" value="1"/>
</dbReference>
<accession>A0AA36NB03</accession>
<feature type="compositionally biased region" description="Basic residues" evidence="3">
    <location>
        <begin position="32"/>
        <end position="42"/>
    </location>
</feature>
<protein>
    <submittedName>
        <fullName evidence="4">Uncharacterized protein</fullName>
    </submittedName>
</protein>
<feature type="compositionally biased region" description="Low complexity" evidence="3">
    <location>
        <begin position="163"/>
        <end position="180"/>
    </location>
</feature>
<dbReference type="InterPro" id="IPR011990">
    <property type="entry name" value="TPR-like_helical_dom_sf"/>
</dbReference>
<dbReference type="AlphaFoldDB" id="A0AA36NB03"/>
<dbReference type="Pfam" id="PF13414">
    <property type="entry name" value="TPR_11"/>
    <property type="match status" value="1"/>
</dbReference>
<dbReference type="Pfam" id="PF13432">
    <property type="entry name" value="TPR_16"/>
    <property type="match status" value="1"/>
</dbReference>
<feature type="region of interest" description="Disordered" evidence="3">
    <location>
        <begin position="1"/>
        <end position="42"/>
    </location>
</feature>
<dbReference type="EMBL" id="CAUJNA010003247">
    <property type="protein sequence ID" value="CAJ1396906.1"/>
    <property type="molecule type" value="Genomic_DNA"/>
</dbReference>
<evidence type="ECO:0000313" key="5">
    <source>
        <dbReference type="Proteomes" id="UP001178507"/>
    </source>
</evidence>
<keyword evidence="1" id="KW-0802">TPR repeat</keyword>
<dbReference type="InterPro" id="IPR019734">
    <property type="entry name" value="TPR_rpt"/>
</dbReference>
<dbReference type="SUPFAM" id="SSF48452">
    <property type="entry name" value="TPR-like"/>
    <property type="match status" value="2"/>
</dbReference>
<dbReference type="InterPro" id="IPR052758">
    <property type="entry name" value="SRC_co-chaperone"/>
</dbReference>
<feature type="coiled-coil region" evidence="2">
    <location>
        <begin position="389"/>
        <end position="416"/>
    </location>
</feature>
<dbReference type="PANTHER" id="PTHR44200">
    <property type="entry name" value="DNAJ HOMOLOG SUBFAMILY C MEMBER 7"/>
    <property type="match status" value="1"/>
</dbReference>
<feature type="region of interest" description="Disordered" evidence="3">
    <location>
        <begin position="149"/>
        <end position="180"/>
    </location>
</feature>
<feature type="repeat" description="TPR" evidence="1">
    <location>
        <begin position="29"/>
        <end position="62"/>
    </location>
</feature>
<evidence type="ECO:0000256" key="1">
    <source>
        <dbReference type="PROSITE-ProRule" id="PRU00339"/>
    </source>
</evidence>